<name>A0A941IKP3_9ACTN</name>
<dbReference type="EMBL" id="JAGSOH010000053">
    <property type="protein sequence ID" value="MBR7828298.1"/>
    <property type="molecule type" value="Genomic_DNA"/>
</dbReference>
<proteinExistence type="predicted"/>
<dbReference type="RefSeq" id="WP_212519436.1">
    <property type="nucleotide sequence ID" value="NZ_JAGSOH010000053.1"/>
</dbReference>
<accession>A0A941IKP3</accession>
<gene>
    <name evidence="1" type="ORF">KDK95_18435</name>
</gene>
<evidence type="ECO:0000313" key="1">
    <source>
        <dbReference type="EMBL" id="MBR7828298.1"/>
    </source>
</evidence>
<organism evidence="1 2">
    <name type="scientific">Actinospica acidithermotolerans</name>
    <dbReference type="NCBI Taxonomy" id="2828514"/>
    <lineage>
        <taxon>Bacteria</taxon>
        <taxon>Bacillati</taxon>
        <taxon>Actinomycetota</taxon>
        <taxon>Actinomycetes</taxon>
        <taxon>Catenulisporales</taxon>
        <taxon>Actinospicaceae</taxon>
        <taxon>Actinospica</taxon>
    </lineage>
</organism>
<protein>
    <submittedName>
        <fullName evidence="1">Uncharacterized protein</fullName>
    </submittedName>
</protein>
<dbReference type="AlphaFoldDB" id="A0A941IKP3"/>
<sequence length="176" mass="19574">MVGYVYAPGAVRQPWQDTELVPERFVTISGCLTDPVLTEEDFRPWHRERLNDPPKATVEYAVLMTDDDRAELVEQHAALAPSAAAWFPWSQPTQGTIEILGYDVIGIESWLSAVHSWLCHSYEAAALADLGVRIGGNGLFASFEHAEAVRRWIGDRPDDQAPEPAFWTAVAIATLR</sequence>
<evidence type="ECO:0000313" key="2">
    <source>
        <dbReference type="Proteomes" id="UP000676325"/>
    </source>
</evidence>
<reference evidence="1" key="1">
    <citation type="submission" date="2021-04" db="EMBL/GenBank/DDBJ databases">
        <title>Genome based classification of Actinospica acidithermotolerans sp. nov., an actinobacterium isolated from an Indonesian hot spring.</title>
        <authorList>
            <person name="Kusuma A.B."/>
            <person name="Putra K.E."/>
            <person name="Nafisah S."/>
            <person name="Loh J."/>
            <person name="Nouioui I."/>
            <person name="Goodfellow M."/>
        </authorList>
    </citation>
    <scope>NUCLEOTIDE SEQUENCE</scope>
    <source>
        <strain evidence="1">MGRD01-02</strain>
    </source>
</reference>
<dbReference type="Proteomes" id="UP000676325">
    <property type="component" value="Unassembled WGS sequence"/>
</dbReference>
<comment type="caution">
    <text evidence="1">The sequence shown here is derived from an EMBL/GenBank/DDBJ whole genome shotgun (WGS) entry which is preliminary data.</text>
</comment>
<keyword evidence="2" id="KW-1185">Reference proteome</keyword>